<dbReference type="Proteomes" id="UP000053555">
    <property type="component" value="Unassembled WGS sequence"/>
</dbReference>
<dbReference type="AlphaFoldDB" id="A0A0B2RJL4"/>
<evidence type="ECO:0000313" key="2">
    <source>
        <dbReference type="EMBL" id="KHN32148.1"/>
    </source>
</evidence>
<keyword evidence="1" id="KW-1133">Transmembrane helix</keyword>
<gene>
    <name evidence="2" type="ORF">glysoja_028943</name>
</gene>
<name>A0A0B2RJL4_GLYSO</name>
<sequence length="53" mass="5662">MPMATWASPCLIPPPPQLTILITCCIKGIGLTLLLMINEPPRFKGLIIGGVAF</sequence>
<protein>
    <submittedName>
        <fullName evidence="2">Uncharacterized protein</fullName>
    </submittedName>
</protein>
<organism evidence="2">
    <name type="scientific">Glycine soja</name>
    <name type="common">Wild soybean</name>
    <dbReference type="NCBI Taxonomy" id="3848"/>
    <lineage>
        <taxon>Eukaryota</taxon>
        <taxon>Viridiplantae</taxon>
        <taxon>Streptophyta</taxon>
        <taxon>Embryophyta</taxon>
        <taxon>Tracheophyta</taxon>
        <taxon>Spermatophyta</taxon>
        <taxon>Magnoliopsida</taxon>
        <taxon>eudicotyledons</taxon>
        <taxon>Gunneridae</taxon>
        <taxon>Pentapetalae</taxon>
        <taxon>rosids</taxon>
        <taxon>fabids</taxon>
        <taxon>Fabales</taxon>
        <taxon>Fabaceae</taxon>
        <taxon>Papilionoideae</taxon>
        <taxon>50 kb inversion clade</taxon>
        <taxon>NPAAA clade</taxon>
        <taxon>indigoferoid/millettioid clade</taxon>
        <taxon>Phaseoleae</taxon>
        <taxon>Glycine</taxon>
        <taxon>Glycine subgen. Soja</taxon>
    </lineage>
</organism>
<keyword evidence="1" id="KW-0812">Transmembrane</keyword>
<dbReference type="EMBL" id="KN650302">
    <property type="protein sequence ID" value="KHN32148.1"/>
    <property type="molecule type" value="Genomic_DNA"/>
</dbReference>
<feature type="transmembrane region" description="Helical" evidence="1">
    <location>
        <begin position="20"/>
        <end position="37"/>
    </location>
</feature>
<evidence type="ECO:0000256" key="1">
    <source>
        <dbReference type="SAM" id="Phobius"/>
    </source>
</evidence>
<keyword evidence="1" id="KW-0472">Membrane</keyword>
<proteinExistence type="predicted"/>
<reference evidence="2" key="1">
    <citation type="submission" date="2014-07" db="EMBL/GenBank/DDBJ databases">
        <title>Identification of a novel salt tolerance gene in wild soybean by whole-genome sequencing.</title>
        <authorList>
            <person name="Lam H.-M."/>
            <person name="Qi X."/>
            <person name="Li M.-W."/>
            <person name="Liu X."/>
            <person name="Xie M."/>
            <person name="Ni M."/>
            <person name="Xu X."/>
        </authorList>
    </citation>
    <scope>NUCLEOTIDE SEQUENCE [LARGE SCALE GENOMIC DNA]</scope>
    <source>
        <tissue evidence="2">Root</tissue>
    </source>
</reference>
<accession>A0A0B2RJL4</accession>